<evidence type="ECO:0000313" key="3">
    <source>
        <dbReference type="WBParaSite" id="HNAJ_0001114901-mRNA-1"/>
    </source>
</evidence>
<dbReference type="AlphaFoldDB" id="A0A0R3TTU3"/>
<dbReference type="OrthoDB" id="6250729at2759"/>
<dbReference type="WBParaSite" id="HNAJ_0001114901-mRNA-1">
    <property type="protein sequence ID" value="HNAJ_0001114901-mRNA-1"/>
    <property type="gene ID" value="HNAJ_0001114901"/>
</dbReference>
<organism evidence="3">
    <name type="scientific">Rodentolepis nana</name>
    <name type="common">Dwarf tapeworm</name>
    <name type="synonym">Hymenolepis nana</name>
    <dbReference type="NCBI Taxonomy" id="102285"/>
    <lineage>
        <taxon>Eukaryota</taxon>
        <taxon>Metazoa</taxon>
        <taxon>Spiralia</taxon>
        <taxon>Lophotrochozoa</taxon>
        <taxon>Platyhelminthes</taxon>
        <taxon>Cestoda</taxon>
        <taxon>Eucestoda</taxon>
        <taxon>Cyclophyllidea</taxon>
        <taxon>Hymenolepididae</taxon>
        <taxon>Rodentolepis</taxon>
    </lineage>
</organism>
<protein>
    <submittedName>
        <fullName evidence="1 3">Uncharacterized protein</fullName>
    </submittedName>
</protein>
<dbReference type="EMBL" id="UZAE01013395">
    <property type="protein sequence ID" value="VDO09639.1"/>
    <property type="molecule type" value="Genomic_DNA"/>
</dbReference>
<dbReference type="Proteomes" id="UP000278807">
    <property type="component" value="Unassembled WGS sequence"/>
</dbReference>
<evidence type="ECO:0000313" key="2">
    <source>
        <dbReference type="Proteomes" id="UP000278807"/>
    </source>
</evidence>
<reference evidence="1 2" key="2">
    <citation type="submission" date="2018-11" db="EMBL/GenBank/DDBJ databases">
        <authorList>
            <consortium name="Pathogen Informatics"/>
        </authorList>
    </citation>
    <scope>NUCLEOTIDE SEQUENCE [LARGE SCALE GENOMIC DNA]</scope>
</reference>
<name>A0A0R3TTU3_RODNA</name>
<proteinExistence type="predicted"/>
<evidence type="ECO:0000313" key="1">
    <source>
        <dbReference type="EMBL" id="VDO09639.1"/>
    </source>
</evidence>
<sequence length="253" mass="28160">MESELWNLLSELVTRTLGHSMNSQLERVRSQIPESCLQLQAIVGQIDSLLHHLEGRHRQRILTRILSSISVGIEHIWHFSASCLRVCYDAEDSSECIATACRVALQQSWYTDTGSPGFNHGPDLLTGSSSIRPVIYLSPAAPTHLRRWLSLNLCCSGLLITVLPPDESSLLPVISLTHFEKAIQNDLRQGRRPLLLVAYADTISEMWLKMFASHGTLASVIASNVYQPDYLGLCLPISRPKTYAYNCKSGESS</sequence>
<reference evidence="3" key="1">
    <citation type="submission" date="2017-02" db="UniProtKB">
        <authorList>
            <consortium name="WormBaseParasite"/>
        </authorList>
    </citation>
    <scope>IDENTIFICATION</scope>
</reference>
<gene>
    <name evidence="1" type="ORF">HNAJ_LOCUS11139</name>
</gene>
<dbReference type="STRING" id="102285.A0A0R3TTU3"/>
<keyword evidence="2" id="KW-1185">Reference proteome</keyword>
<accession>A0A0R3TTU3</accession>